<dbReference type="RefSeq" id="WP_232184793.1">
    <property type="nucleotide sequence ID" value="NZ_JAIOAP010000003.1"/>
</dbReference>
<keyword evidence="1" id="KW-0472">Membrane</keyword>
<proteinExistence type="predicted"/>
<sequence length="80" mass="9016">MYGNYSKSKFISVVLIIIGALMFFIDLVRSFSFSLLGVILVLLGISLISTIKTTAEEFSVLRQELIEIRKIAKENSKDRS</sequence>
<keyword evidence="1" id="KW-0812">Transmembrane</keyword>
<evidence type="ECO:0000313" key="3">
    <source>
        <dbReference type="Proteomes" id="UP001493487"/>
    </source>
</evidence>
<dbReference type="Proteomes" id="UP001493487">
    <property type="component" value="Unassembled WGS sequence"/>
</dbReference>
<gene>
    <name evidence="2" type="ORF">QJS35_21665</name>
</gene>
<comment type="caution">
    <text evidence="2">The sequence shown here is derived from an EMBL/GenBank/DDBJ whole genome shotgun (WGS) entry which is preliminary data.</text>
</comment>
<organism evidence="2 3">
    <name type="scientific">Cohnella silvisoli</name>
    <dbReference type="NCBI Taxonomy" id="2873699"/>
    <lineage>
        <taxon>Bacteria</taxon>
        <taxon>Bacillati</taxon>
        <taxon>Bacillota</taxon>
        <taxon>Bacilli</taxon>
        <taxon>Bacillales</taxon>
        <taxon>Paenibacillaceae</taxon>
        <taxon>Cohnella</taxon>
    </lineage>
</organism>
<reference evidence="2 3" key="1">
    <citation type="journal article" date="2023" name="Genome Announc.">
        <title>Pan-Genome Analyses of the Genus Cohnella and Proposal of the Novel Species Cohnella silvisoli sp. nov., Isolated from Forest Soil.</title>
        <authorList>
            <person name="Wang C."/>
            <person name="Mao L."/>
            <person name="Bao G."/>
            <person name="Zhu H."/>
        </authorList>
    </citation>
    <scope>NUCLEOTIDE SEQUENCE [LARGE SCALE GENOMIC DNA]</scope>
    <source>
        <strain evidence="2 3">NL03-T5-1</strain>
    </source>
</reference>
<evidence type="ECO:0000256" key="1">
    <source>
        <dbReference type="SAM" id="Phobius"/>
    </source>
</evidence>
<evidence type="ECO:0000313" key="2">
    <source>
        <dbReference type="EMBL" id="MEQ4484999.1"/>
    </source>
</evidence>
<feature type="transmembrane region" description="Helical" evidence="1">
    <location>
        <begin position="31"/>
        <end position="51"/>
    </location>
</feature>
<feature type="transmembrane region" description="Helical" evidence="1">
    <location>
        <begin position="7"/>
        <end position="25"/>
    </location>
</feature>
<keyword evidence="1" id="KW-1133">Transmembrane helix</keyword>
<name>A0ABV1KY33_9BACL</name>
<accession>A0ABV1KY33</accession>
<dbReference type="EMBL" id="JASKHM010000013">
    <property type="protein sequence ID" value="MEQ4484999.1"/>
    <property type="molecule type" value="Genomic_DNA"/>
</dbReference>
<keyword evidence="3" id="KW-1185">Reference proteome</keyword>
<protein>
    <submittedName>
        <fullName evidence="2">Uncharacterized protein</fullName>
    </submittedName>
</protein>